<feature type="domain" description="Response regulatory" evidence="2">
    <location>
        <begin position="180"/>
        <end position="305"/>
    </location>
</feature>
<dbReference type="PIRSF" id="PIRSF002867">
    <property type="entry name" value="CheV"/>
    <property type="match status" value="1"/>
</dbReference>
<evidence type="ECO:0000256" key="1">
    <source>
        <dbReference type="PROSITE-ProRule" id="PRU00169"/>
    </source>
</evidence>
<dbReference type="PROSITE" id="PS50110">
    <property type="entry name" value="RESPONSE_REGULATORY"/>
    <property type="match status" value="1"/>
</dbReference>
<dbReference type="GO" id="GO:0000160">
    <property type="term" value="P:phosphorelay signal transduction system"/>
    <property type="evidence" value="ECO:0007669"/>
    <property type="project" value="InterPro"/>
</dbReference>
<dbReference type="STRING" id="966.BTA35_0203110"/>
<dbReference type="Gene3D" id="2.40.50.180">
    <property type="entry name" value="CheA-289, Domain 4"/>
    <property type="match status" value="1"/>
</dbReference>
<evidence type="ECO:0000313" key="5">
    <source>
        <dbReference type="Proteomes" id="UP000190064"/>
    </source>
</evidence>
<dbReference type="RefSeq" id="WP_077242948.1">
    <property type="nucleotide sequence ID" value="NZ_FXTS01000001.1"/>
</dbReference>
<dbReference type="Pfam" id="PF01584">
    <property type="entry name" value="CheW"/>
    <property type="match status" value="1"/>
</dbReference>
<dbReference type="PROSITE" id="PS50851">
    <property type="entry name" value="CHEW"/>
    <property type="match status" value="1"/>
</dbReference>
<dbReference type="Proteomes" id="UP000190064">
    <property type="component" value="Unassembled WGS sequence"/>
</dbReference>
<dbReference type="Pfam" id="PF00072">
    <property type="entry name" value="Response_reg"/>
    <property type="match status" value="1"/>
</dbReference>
<gene>
    <name evidence="4" type="ORF">BTA35_0203110</name>
</gene>
<dbReference type="Gene3D" id="3.40.50.2300">
    <property type="match status" value="1"/>
</dbReference>
<dbReference type="PANTHER" id="PTHR47233">
    <property type="entry name" value="CHEMOTAXIS PROTEIN CHEV"/>
    <property type="match status" value="1"/>
</dbReference>
<proteinExistence type="predicted"/>
<dbReference type="GO" id="GO:0006935">
    <property type="term" value="P:chemotaxis"/>
    <property type="evidence" value="ECO:0007669"/>
    <property type="project" value="InterPro"/>
</dbReference>
<dbReference type="SMART" id="SM00260">
    <property type="entry name" value="CheW"/>
    <property type="match status" value="1"/>
</dbReference>
<dbReference type="SUPFAM" id="SSF52172">
    <property type="entry name" value="CheY-like"/>
    <property type="match status" value="1"/>
</dbReference>
<organism evidence="4 5">
    <name type="scientific">Oceanospirillum linum</name>
    <dbReference type="NCBI Taxonomy" id="966"/>
    <lineage>
        <taxon>Bacteria</taxon>
        <taxon>Pseudomonadati</taxon>
        <taxon>Pseudomonadota</taxon>
        <taxon>Gammaproteobacteria</taxon>
        <taxon>Oceanospirillales</taxon>
        <taxon>Oceanospirillaceae</taxon>
        <taxon>Oceanospirillum</taxon>
    </lineage>
</organism>
<dbReference type="InterPro" id="IPR002545">
    <property type="entry name" value="CheW-lke_dom"/>
</dbReference>
<sequence>MNEQAGRLAERAQLVGGNRMELLLFHLRGRQSYGINVFKVKEILPCPQLTNLPHHGAIVRGVASIRGETISVVDLGMAIGLPPVKSLDDSVVIVTEYNRVTQGFLVSKVDKIVNLNWKDVHPPPKATGKDNYLTAVTELNGTMIEIIDVEKVISKVHPVNERVSKGVVDDTLKLISSKYHVVVVDDSGVARNQVIRCLDEVGVQTTGLTNGLEALRYLRSIADSGKEVEDEVLMIISDIEMPEMDGYTLTTEIRSDPDLSRIQILLHTSLSGIFNEAMVKKVGANDFLAKYDADELARKVVNRINSLQQVEPA</sequence>
<evidence type="ECO:0000259" key="3">
    <source>
        <dbReference type="PROSITE" id="PS50851"/>
    </source>
</evidence>
<reference evidence="4" key="1">
    <citation type="submission" date="2017-02" db="EMBL/GenBank/DDBJ databases">
        <title>Draft Genome Sequence of the Salt Water Bacterium Oceanospirillum linum ATCC 11336.</title>
        <authorList>
            <person name="Trachtenberg A.M."/>
            <person name="Carney J.G."/>
            <person name="Linnane J.D."/>
            <person name="Rheaume B.A."/>
            <person name="Pitts N.L."/>
            <person name="Mykles D.L."/>
            <person name="Maclea K.S."/>
        </authorList>
    </citation>
    <scope>NUCLEOTIDE SEQUENCE [LARGE SCALE GENOMIC DNA]</scope>
    <source>
        <strain evidence="4">ATCC 11336</strain>
    </source>
</reference>
<dbReference type="SUPFAM" id="SSF50341">
    <property type="entry name" value="CheW-like"/>
    <property type="match status" value="1"/>
</dbReference>
<protein>
    <submittedName>
        <fullName evidence="4">Chemotaxis protein CheW</fullName>
    </submittedName>
</protein>
<dbReference type="InterPro" id="IPR011006">
    <property type="entry name" value="CheY-like_superfamily"/>
</dbReference>
<dbReference type="InterPro" id="IPR024181">
    <property type="entry name" value="Chemotax_regulator_CheV"/>
</dbReference>
<dbReference type="SMART" id="SM00448">
    <property type="entry name" value="REC"/>
    <property type="match status" value="1"/>
</dbReference>
<dbReference type="AlphaFoldDB" id="A0A1T1HF73"/>
<dbReference type="PANTHER" id="PTHR47233:SF3">
    <property type="entry name" value="CHEMOTAXIS PROTEIN CHEV"/>
    <property type="match status" value="1"/>
</dbReference>
<evidence type="ECO:0000313" key="4">
    <source>
        <dbReference type="EMBL" id="OOV88509.1"/>
    </source>
</evidence>
<dbReference type="CDD" id="cd19924">
    <property type="entry name" value="REC_CheV-like"/>
    <property type="match status" value="1"/>
</dbReference>
<feature type="domain" description="CheW-like" evidence="3">
    <location>
        <begin position="19"/>
        <end position="158"/>
    </location>
</feature>
<keyword evidence="1" id="KW-0597">Phosphoprotein</keyword>
<dbReference type="InterPro" id="IPR036061">
    <property type="entry name" value="CheW-like_dom_sf"/>
</dbReference>
<keyword evidence="5" id="KW-1185">Reference proteome</keyword>
<evidence type="ECO:0000259" key="2">
    <source>
        <dbReference type="PROSITE" id="PS50110"/>
    </source>
</evidence>
<comment type="caution">
    <text evidence="4">The sequence shown here is derived from an EMBL/GenBank/DDBJ whole genome shotgun (WGS) entry which is preliminary data.</text>
</comment>
<accession>A0A1T1HF73</accession>
<name>A0A1T1HF73_OCELI</name>
<dbReference type="InterPro" id="IPR001789">
    <property type="entry name" value="Sig_transdc_resp-reg_receiver"/>
</dbReference>
<dbReference type="Gene3D" id="2.30.30.40">
    <property type="entry name" value="SH3 Domains"/>
    <property type="match status" value="1"/>
</dbReference>
<feature type="modified residue" description="4-aspartylphosphate" evidence="1">
    <location>
        <position position="238"/>
    </location>
</feature>
<dbReference type="EMBL" id="MTSD02000001">
    <property type="protein sequence ID" value="OOV88509.1"/>
    <property type="molecule type" value="Genomic_DNA"/>
</dbReference>